<evidence type="ECO:0000313" key="3">
    <source>
        <dbReference type="Proteomes" id="UP000755551"/>
    </source>
</evidence>
<feature type="region of interest" description="Disordered" evidence="1">
    <location>
        <begin position="89"/>
        <end position="109"/>
    </location>
</feature>
<dbReference type="Proteomes" id="UP000755551">
    <property type="component" value="Unassembled WGS sequence"/>
</dbReference>
<organism evidence="2 3">
    <name type="scientific">Marinobacterium weihaiense</name>
    <dbReference type="NCBI Taxonomy" id="2851016"/>
    <lineage>
        <taxon>Bacteria</taxon>
        <taxon>Pseudomonadati</taxon>
        <taxon>Pseudomonadota</taxon>
        <taxon>Gammaproteobacteria</taxon>
        <taxon>Oceanospirillales</taxon>
        <taxon>Oceanospirillaceae</taxon>
        <taxon>Marinobacterium</taxon>
    </lineage>
</organism>
<reference evidence="2 3" key="1">
    <citation type="submission" date="2021-06" db="EMBL/GenBank/DDBJ databases">
        <title>Bacterium isolated from marine sediment.</title>
        <authorList>
            <person name="Zhu K.-L."/>
            <person name="Du Z.-J."/>
            <person name="Liang Q.-Y."/>
        </authorList>
    </citation>
    <scope>NUCLEOTIDE SEQUENCE [LARGE SCALE GENOMIC DNA]</scope>
    <source>
        <strain evidence="2 3">A346</strain>
    </source>
</reference>
<name>A0ABS6MGA8_9GAMM</name>
<proteinExistence type="predicted"/>
<evidence type="ECO:0000256" key="1">
    <source>
        <dbReference type="SAM" id="MobiDB-lite"/>
    </source>
</evidence>
<accession>A0ABS6MGA8</accession>
<gene>
    <name evidence="2" type="ORF">KTN04_16285</name>
</gene>
<dbReference type="EMBL" id="JAHQZT010000046">
    <property type="protein sequence ID" value="MBV0934894.1"/>
    <property type="molecule type" value="Genomic_DNA"/>
</dbReference>
<evidence type="ECO:0000313" key="2">
    <source>
        <dbReference type="EMBL" id="MBV0934894.1"/>
    </source>
</evidence>
<protein>
    <submittedName>
        <fullName evidence="2">Uncharacterized protein</fullName>
    </submittedName>
</protein>
<comment type="caution">
    <text evidence="2">The sequence shown here is derived from an EMBL/GenBank/DDBJ whole genome shotgun (WGS) entry which is preliminary data.</text>
</comment>
<dbReference type="RefSeq" id="WP_217336282.1">
    <property type="nucleotide sequence ID" value="NZ_JAHQZT010000046.1"/>
</dbReference>
<keyword evidence="3" id="KW-1185">Reference proteome</keyword>
<sequence>MNIVKRTLHKWFLVHFCTKEGDCLDTIVWGVPVENQNRFVMTSAVENVVPEQGDSSLVYTRNSIYRVLGKGTELHLPQAAAEMLRQGHNPDDVTKFHRLPVTPQRSAET</sequence>